<evidence type="ECO:0000313" key="1">
    <source>
        <dbReference type="EMBL" id="GIY59064.1"/>
    </source>
</evidence>
<keyword evidence="2" id="KW-1185">Reference proteome</keyword>
<proteinExistence type="predicted"/>
<sequence>MGWGLPKPLCLLHFKSPEDHPSPNIIVAANCLIANKPKHADMCATVDMQLLHNRNFRCARNFTLKLPARPPVEHPHPRKGGGGGGLKIPISMFTVYPREASVTNEARTEKIWRFSDFRPWRYFRW</sequence>
<gene>
    <name evidence="1" type="ORF">CEXT_447171</name>
</gene>
<protein>
    <submittedName>
        <fullName evidence="1">Uncharacterized protein</fullName>
    </submittedName>
</protein>
<reference evidence="1 2" key="1">
    <citation type="submission" date="2021-06" db="EMBL/GenBank/DDBJ databases">
        <title>Caerostris extrusa draft genome.</title>
        <authorList>
            <person name="Kono N."/>
            <person name="Arakawa K."/>
        </authorList>
    </citation>
    <scope>NUCLEOTIDE SEQUENCE [LARGE SCALE GENOMIC DNA]</scope>
</reference>
<evidence type="ECO:0000313" key="2">
    <source>
        <dbReference type="Proteomes" id="UP001054945"/>
    </source>
</evidence>
<dbReference type="AlphaFoldDB" id="A0AAV4UMQ0"/>
<name>A0AAV4UMQ0_CAEEX</name>
<dbReference type="EMBL" id="BPLR01013151">
    <property type="protein sequence ID" value="GIY59064.1"/>
    <property type="molecule type" value="Genomic_DNA"/>
</dbReference>
<organism evidence="1 2">
    <name type="scientific">Caerostris extrusa</name>
    <name type="common">Bark spider</name>
    <name type="synonym">Caerostris bankana</name>
    <dbReference type="NCBI Taxonomy" id="172846"/>
    <lineage>
        <taxon>Eukaryota</taxon>
        <taxon>Metazoa</taxon>
        <taxon>Ecdysozoa</taxon>
        <taxon>Arthropoda</taxon>
        <taxon>Chelicerata</taxon>
        <taxon>Arachnida</taxon>
        <taxon>Araneae</taxon>
        <taxon>Araneomorphae</taxon>
        <taxon>Entelegynae</taxon>
        <taxon>Araneoidea</taxon>
        <taxon>Araneidae</taxon>
        <taxon>Caerostris</taxon>
    </lineage>
</organism>
<accession>A0AAV4UMQ0</accession>
<comment type="caution">
    <text evidence="1">The sequence shown here is derived from an EMBL/GenBank/DDBJ whole genome shotgun (WGS) entry which is preliminary data.</text>
</comment>
<dbReference type="Proteomes" id="UP001054945">
    <property type="component" value="Unassembled WGS sequence"/>
</dbReference>